<feature type="domain" description="EamA" evidence="7">
    <location>
        <begin position="162"/>
        <end position="292"/>
    </location>
</feature>
<comment type="caution">
    <text evidence="8">The sequence shown here is derived from an EMBL/GenBank/DDBJ whole genome shotgun (WGS) entry which is preliminary data.</text>
</comment>
<evidence type="ECO:0000256" key="4">
    <source>
        <dbReference type="ARBA" id="ARBA00022989"/>
    </source>
</evidence>
<keyword evidence="5 6" id="KW-0472">Membrane</keyword>
<dbReference type="RefSeq" id="WP_136451805.1">
    <property type="nucleotide sequence ID" value="NZ_SSTI01000008.1"/>
</dbReference>
<dbReference type="PANTHER" id="PTHR32322:SF2">
    <property type="entry name" value="EAMA DOMAIN-CONTAINING PROTEIN"/>
    <property type="match status" value="1"/>
</dbReference>
<feature type="transmembrane region" description="Helical" evidence="6">
    <location>
        <begin position="276"/>
        <end position="295"/>
    </location>
</feature>
<evidence type="ECO:0000313" key="8">
    <source>
        <dbReference type="EMBL" id="THG39387.1"/>
    </source>
</evidence>
<feature type="transmembrane region" description="Helical" evidence="6">
    <location>
        <begin position="78"/>
        <end position="99"/>
    </location>
</feature>
<gene>
    <name evidence="8" type="ORF">E5988_11930</name>
</gene>
<dbReference type="InterPro" id="IPR037185">
    <property type="entry name" value="EmrE-like"/>
</dbReference>
<evidence type="ECO:0000259" key="7">
    <source>
        <dbReference type="Pfam" id="PF00892"/>
    </source>
</evidence>
<evidence type="ECO:0000256" key="6">
    <source>
        <dbReference type="SAM" id="Phobius"/>
    </source>
</evidence>
<evidence type="ECO:0000256" key="1">
    <source>
        <dbReference type="ARBA" id="ARBA00004141"/>
    </source>
</evidence>
<dbReference type="PANTHER" id="PTHR32322">
    <property type="entry name" value="INNER MEMBRANE TRANSPORTER"/>
    <property type="match status" value="1"/>
</dbReference>
<feature type="transmembrane region" description="Helical" evidence="6">
    <location>
        <begin position="224"/>
        <end position="243"/>
    </location>
</feature>
<comment type="similarity">
    <text evidence="2">Belongs to the EamA transporter family.</text>
</comment>
<feature type="transmembrane region" description="Helical" evidence="6">
    <location>
        <begin position="105"/>
        <end position="125"/>
    </location>
</feature>
<keyword evidence="3 6" id="KW-0812">Transmembrane</keyword>
<dbReference type="Proteomes" id="UP000308038">
    <property type="component" value="Unassembled WGS sequence"/>
</dbReference>
<dbReference type="SUPFAM" id="SSF103481">
    <property type="entry name" value="Multidrug resistance efflux transporter EmrE"/>
    <property type="match status" value="2"/>
</dbReference>
<feature type="domain" description="EamA" evidence="7">
    <location>
        <begin position="24"/>
        <end position="150"/>
    </location>
</feature>
<feature type="transmembrane region" description="Helical" evidence="6">
    <location>
        <begin position="18"/>
        <end position="37"/>
    </location>
</feature>
<feature type="transmembrane region" description="Helical" evidence="6">
    <location>
        <begin position="250"/>
        <end position="270"/>
    </location>
</feature>
<feature type="transmembrane region" description="Helical" evidence="6">
    <location>
        <begin position="49"/>
        <end position="66"/>
    </location>
</feature>
<feature type="transmembrane region" description="Helical" evidence="6">
    <location>
        <begin position="137"/>
        <end position="155"/>
    </location>
</feature>
<keyword evidence="4 6" id="KW-1133">Transmembrane helix</keyword>
<dbReference type="InterPro" id="IPR050638">
    <property type="entry name" value="AA-Vitamin_Transporters"/>
</dbReference>
<feature type="transmembrane region" description="Helical" evidence="6">
    <location>
        <begin position="192"/>
        <end position="212"/>
    </location>
</feature>
<comment type="subcellular location">
    <subcellularLocation>
        <location evidence="1">Membrane</location>
        <topology evidence="1">Multi-pass membrane protein</topology>
    </subcellularLocation>
</comment>
<evidence type="ECO:0000313" key="9">
    <source>
        <dbReference type="Proteomes" id="UP000308038"/>
    </source>
</evidence>
<dbReference type="InterPro" id="IPR000620">
    <property type="entry name" value="EamA_dom"/>
</dbReference>
<evidence type="ECO:0000256" key="3">
    <source>
        <dbReference type="ARBA" id="ARBA00022692"/>
    </source>
</evidence>
<keyword evidence="9" id="KW-1185">Reference proteome</keyword>
<protein>
    <submittedName>
        <fullName evidence="8">DMT family transporter</fullName>
    </submittedName>
</protein>
<name>A0ABY2QIR2_9SPHN</name>
<feature type="transmembrane region" description="Helical" evidence="6">
    <location>
        <begin position="161"/>
        <end position="180"/>
    </location>
</feature>
<organism evidence="8 9">
    <name type="scientific">Sphingomonas olei</name>
    <dbReference type="NCBI Taxonomy" id="1886787"/>
    <lineage>
        <taxon>Bacteria</taxon>
        <taxon>Pseudomonadati</taxon>
        <taxon>Pseudomonadota</taxon>
        <taxon>Alphaproteobacteria</taxon>
        <taxon>Sphingomonadales</taxon>
        <taxon>Sphingomonadaceae</taxon>
        <taxon>Sphingomonas</taxon>
    </lineage>
</organism>
<reference evidence="8 9" key="1">
    <citation type="submission" date="2019-04" db="EMBL/GenBank/DDBJ databases">
        <title>Microbes associate with the intestines of laboratory mice.</title>
        <authorList>
            <person name="Navarre W."/>
            <person name="Wong E."/>
            <person name="Huang K.C."/>
            <person name="Tropini C."/>
            <person name="Ng K."/>
            <person name="Yu B."/>
        </authorList>
    </citation>
    <scope>NUCLEOTIDE SEQUENCE [LARGE SCALE GENOMIC DNA]</scope>
    <source>
        <strain evidence="8 9">NM83_B4-11</strain>
    </source>
</reference>
<sequence>MHEGPTTRKAVSRESGNAVAFAALMVGNVALAFGPWFVRLTDVGPVAAAFWRISLATPVLLVLAAATGGRLLSSVRGLGWILIGSGVLFAGDLAAWHLGIHHTKLANATLFGNAATFVFPLYGFLVARAWPTRTQGLALALAAIGAALLMGRSYQLAPQNFIGDLLCLLAGLLYAGYFILMSRARQTMAPLPALGFSSAAAILPLLVSALVLGEKIMPANWTPLMSLALLSQVLGQGLMIYALGRLSPLVIGLALLTQPIVAALVGWLYYGETLGVADFVGAALVAIALVLVRIAPPRPLPLPPVSGA</sequence>
<evidence type="ECO:0000256" key="2">
    <source>
        <dbReference type="ARBA" id="ARBA00007362"/>
    </source>
</evidence>
<dbReference type="Pfam" id="PF00892">
    <property type="entry name" value="EamA"/>
    <property type="match status" value="2"/>
</dbReference>
<dbReference type="EMBL" id="SSTI01000008">
    <property type="protein sequence ID" value="THG39387.1"/>
    <property type="molecule type" value="Genomic_DNA"/>
</dbReference>
<accession>A0ABY2QIR2</accession>
<proteinExistence type="inferred from homology"/>
<evidence type="ECO:0000256" key="5">
    <source>
        <dbReference type="ARBA" id="ARBA00023136"/>
    </source>
</evidence>